<dbReference type="AlphaFoldDB" id="A0A6C2CPB6"/>
<evidence type="ECO:0000313" key="3">
    <source>
        <dbReference type="Proteomes" id="UP000389128"/>
    </source>
</evidence>
<evidence type="ECO:0000256" key="1">
    <source>
        <dbReference type="SAM" id="Phobius"/>
    </source>
</evidence>
<dbReference type="EMBL" id="SDKK01000014">
    <property type="protein sequence ID" value="TYC55105.1"/>
    <property type="molecule type" value="Genomic_DNA"/>
</dbReference>
<evidence type="ECO:0000313" key="2">
    <source>
        <dbReference type="EMBL" id="TYC55105.1"/>
    </source>
</evidence>
<reference evidence="2 3" key="1">
    <citation type="submission" date="2019-01" db="EMBL/GenBank/DDBJ databases">
        <title>Zoogloea oleivorans genome sequencing and assembly.</title>
        <authorList>
            <person name="Tancsics A."/>
            <person name="Farkas M."/>
            <person name="Kriszt B."/>
            <person name="Maroti G."/>
            <person name="Horvath B."/>
        </authorList>
    </citation>
    <scope>NUCLEOTIDE SEQUENCE [LARGE SCALE GENOMIC DNA]</scope>
    <source>
        <strain evidence="2 3">Buc</strain>
    </source>
</reference>
<keyword evidence="1" id="KW-0812">Transmembrane</keyword>
<name>A0A6C2CPB6_9RHOO</name>
<organism evidence="2 3">
    <name type="scientific">Zoogloea oleivorans</name>
    <dbReference type="NCBI Taxonomy" id="1552750"/>
    <lineage>
        <taxon>Bacteria</taxon>
        <taxon>Pseudomonadati</taxon>
        <taxon>Pseudomonadota</taxon>
        <taxon>Betaproteobacteria</taxon>
        <taxon>Rhodocyclales</taxon>
        <taxon>Zoogloeaceae</taxon>
        <taxon>Zoogloea</taxon>
    </lineage>
</organism>
<gene>
    <name evidence="2" type="ORF">ETQ85_15420</name>
</gene>
<dbReference type="Proteomes" id="UP000389128">
    <property type="component" value="Unassembled WGS sequence"/>
</dbReference>
<dbReference type="OrthoDB" id="9182460at2"/>
<keyword evidence="3" id="KW-1185">Reference proteome</keyword>
<dbReference type="SUPFAM" id="SSF144064">
    <property type="entry name" value="Heme iron utilization protein-like"/>
    <property type="match status" value="1"/>
</dbReference>
<keyword evidence="1" id="KW-0472">Membrane</keyword>
<accession>A0A6C2CPB6</accession>
<feature type="transmembrane region" description="Helical" evidence="1">
    <location>
        <begin position="12"/>
        <end position="30"/>
    </location>
</feature>
<protein>
    <submittedName>
        <fullName evidence="2">DUF2802 domain-containing protein</fullName>
    </submittedName>
</protein>
<sequence length="177" mass="19079">MIEVGVREGVLALVAVLGLYLLFILFRLAVPRKTPGAGEGVRSPQTVVVDAPEPMPVSVPVPRSPEPVVPLEVPVPAVPQESVNDIEIQQLRRDVAQLRTEQDFLRSELVAMRLDMNELQAAKERPPQYVRPVSPQHSEAMLLAGRGIAAAQIADHCGISVAEAELVCALARAEDGT</sequence>
<proteinExistence type="predicted"/>
<keyword evidence="1" id="KW-1133">Transmembrane helix</keyword>
<comment type="caution">
    <text evidence="2">The sequence shown here is derived from an EMBL/GenBank/DDBJ whole genome shotgun (WGS) entry which is preliminary data.</text>
</comment>
<dbReference type="RefSeq" id="WP_148579965.1">
    <property type="nucleotide sequence ID" value="NZ_SDKK01000014.1"/>
</dbReference>